<dbReference type="PANTHER" id="PTHR14499:SF136">
    <property type="entry name" value="GH08630P"/>
    <property type="match status" value="1"/>
</dbReference>
<evidence type="ECO:0000313" key="9">
    <source>
        <dbReference type="WBParaSite" id="ACRNAN_Path_1254.g4888.t1"/>
    </source>
</evidence>
<dbReference type="CDD" id="cd22204">
    <property type="entry name" value="H1_KCTD12-like"/>
    <property type="match status" value="1"/>
</dbReference>
<keyword evidence="3" id="KW-1003">Cell membrane</keyword>
<evidence type="ECO:0000256" key="3">
    <source>
        <dbReference type="ARBA" id="ARBA00022475"/>
    </source>
</evidence>
<keyword evidence="8" id="KW-1185">Reference proteome</keyword>
<evidence type="ECO:0000256" key="5">
    <source>
        <dbReference type="ARBA" id="ARBA00023136"/>
    </source>
</evidence>
<keyword evidence="6" id="KW-0966">Cell projection</keyword>
<evidence type="ECO:0000256" key="2">
    <source>
        <dbReference type="ARBA" id="ARBA00004487"/>
    </source>
</evidence>
<dbReference type="GO" id="GO:0005886">
    <property type="term" value="C:plasma membrane"/>
    <property type="evidence" value="ECO:0007669"/>
    <property type="project" value="UniProtKB-SubCell"/>
</dbReference>
<keyword evidence="4" id="KW-0597">Phosphoprotein</keyword>
<keyword evidence="5" id="KW-0472">Membrane</keyword>
<accession>A0A914BXY8</accession>
<feature type="domain" description="KCTD8/12/16 H1" evidence="7">
    <location>
        <begin position="21"/>
        <end position="163"/>
    </location>
</feature>
<evidence type="ECO:0000256" key="1">
    <source>
        <dbReference type="ARBA" id="ARBA00004236"/>
    </source>
</evidence>
<dbReference type="Pfam" id="PF23110">
    <property type="entry name" value="H1_KCTD8_12_16"/>
    <property type="match status" value="1"/>
</dbReference>
<dbReference type="Proteomes" id="UP000887540">
    <property type="component" value="Unplaced"/>
</dbReference>
<reference evidence="9" key="1">
    <citation type="submission" date="2022-11" db="UniProtKB">
        <authorList>
            <consortium name="WormBaseParasite"/>
        </authorList>
    </citation>
    <scope>IDENTIFICATION</scope>
</reference>
<protein>
    <recommendedName>
        <fullName evidence="7">KCTD8/12/16 H1 domain-containing protein</fullName>
    </recommendedName>
</protein>
<evidence type="ECO:0000256" key="6">
    <source>
        <dbReference type="ARBA" id="ARBA00023273"/>
    </source>
</evidence>
<dbReference type="PANTHER" id="PTHR14499">
    <property type="entry name" value="POTASSIUM CHANNEL TETRAMERIZATION DOMAIN-CONTAINING"/>
    <property type="match status" value="1"/>
</dbReference>
<dbReference type="GO" id="GO:0043005">
    <property type="term" value="C:neuron projection"/>
    <property type="evidence" value="ECO:0007669"/>
    <property type="project" value="UniProtKB-SubCell"/>
</dbReference>
<evidence type="ECO:0000313" key="8">
    <source>
        <dbReference type="Proteomes" id="UP000887540"/>
    </source>
</evidence>
<dbReference type="InterPro" id="IPR057093">
    <property type="entry name" value="H1_KCTD8_12_16"/>
</dbReference>
<proteinExistence type="predicted"/>
<evidence type="ECO:0000259" key="7">
    <source>
        <dbReference type="Pfam" id="PF23110"/>
    </source>
</evidence>
<evidence type="ECO:0000256" key="4">
    <source>
        <dbReference type="ARBA" id="ARBA00022553"/>
    </source>
</evidence>
<sequence>MVNGTTPNVETNGSFSGETGGFITLGYRGTFAFGRDGQADVKFRKLHRILVCGRVQLCREIFGDTLNESRDPDREGAERYTSRLYLKHQCLEKACDNLAEKGFKLVATCSSGANGLATPNPAQGSNAPSVRNINRAEDYMNPRNSGDYEEQRWAHYTEYVFYREPQFFHMNI</sequence>
<dbReference type="AlphaFoldDB" id="A0A914BXY8"/>
<name>A0A914BXY8_9BILA</name>
<organism evidence="8 9">
    <name type="scientific">Acrobeloides nanus</name>
    <dbReference type="NCBI Taxonomy" id="290746"/>
    <lineage>
        <taxon>Eukaryota</taxon>
        <taxon>Metazoa</taxon>
        <taxon>Ecdysozoa</taxon>
        <taxon>Nematoda</taxon>
        <taxon>Chromadorea</taxon>
        <taxon>Rhabditida</taxon>
        <taxon>Tylenchina</taxon>
        <taxon>Cephalobomorpha</taxon>
        <taxon>Cephaloboidea</taxon>
        <taxon>Cephalobidae</taxon>
        <taxon>Acrobeloides</taxon>
    </lineage>
</organism>
<dbReference type="WBParaSite" id="ACRNAN_Path_1254.g4888.t1">
    <property type="protein sequence ID" value="ACRNAN_Path_1254.g4888.t1"/>
    <property type="gene ID" value="ACRNAN_Path_1254.g4888"/>
</dbReference>
<comment type="subcellular location">
    <subcellularLocation>
        <location evidence="1">Cell membrane</location>
    </subcellularLocation>
    <subcellularLocation>
        <location evidence="2">Cell projection</location>
        <location evidence="2">Neuron projection</location>
    </subcellularLocation>
</comment>